<protein>
    <submittedName>
        <fullName evidence="7">Peptide ABC transporter substrate-binding protein</fullName>
    </submittedName>
</protein>
<keyword evidence="8" id="KW-1185">Reference proteome</keyword>
<evidence type="ECO:0000256" key="5">
    <source>
        <dbReference type="SAM" id="SignalP"/>
    </source>
</evidence>
<dbReference type="InterPro" id="IPR000914">
    <property type="entry name" value="SBP_5_dom"/>
</dbReference>
<dbReference type="GO" id="GO:0030288">
    <property type="term" value="C:outer membrane-bounded periplasmic space"/>
    <property type="evidence" value="ECO:0007669"/>
    <property type="project" value="UniProtKB-ARBA"/>
</dbReference>
<dbReference type="SUPFAM" id="SSF53850">
    <property type="entry name" value="Periplasmic binding protein-like II"/>
    <property type="match status" value="1"/>
</dbReference>
<dbReference type="GO" id="GO:1904680">
    <property type="term" value="F:peptide transmembrane transporter activity"/>
    <property type="evidence" value="ECO:0007669"/>
    <property type="project" value="TreeGrafter"/>
</dbReference>
<dbReference type="Gene3D" id="3.40.190.10">
    <property type="entry name" value="Periplasmic binding protein-like II"/>
    <property type="match status" value="1"/>
</dbReference>
<keyword evidence="4 5" id="KW-0732">Signal</keyword>
<dbReference type="Proteomes" id="UP000449846">
    <property type="component" value="Unassembled WGS sequence"/>
</dbReference>
<evidence type="ECO:0000256" key="1">
    <source>
        <dbReference type="ARBA" id="ARBA00004418"/>
    </source>
</evidence>
<evidence type="ECO:0000259" key="6">
    <source>
        <dbReference type="Pfam" id="PF00496"/>
    </source>
</evidence>
<dbReference type="Gene3D" id="3.10.105.10">
    <property type="entry name" value="Dipeptide-binding Protein, Domain 3"/>
    <property type="match status" value="1"/>
</dbReference>
<evidence type="ECO:0000313" key="8">
    <source>
        <dbReference type="Proteomes" id="UP000449846"/>
    </source>
</evidence>
<evidence type="ECO:0000256" key="4">
    <source>
        <dbReference type="ARBA" id="ARBA00022729"/>
    </source>
</evidence>
<feature type="chain" id="PRO_5032662874" evidence="5">
    <location>
        <begin position="26"/>
        <end position="512"/>
    </location>
</feature>
<organism evidence="7 8">
    <name type="scientific">Paracoccus litorisediminis</name>
    <dbReference type="NCBI Taxonomy" id="2006130"/>
    <lineage>
        <taxon>Bacteria</taxon>
        <taxon>Pseudomonadati</taxon>
        <taxon>Pseudomonadota</taxon>
        <taxon>Alphaproteobacteria</taxon>
        <taxon>Rhodobacterales</taxon>
        <taxon>Paracoccaceae</taxon>
        <taxon>Paracoccus</taxon>
    </lineage>
</organism>
<dbReference type="InterPro" id="IPR039424">
    <property type="entry name" value="SBP_5"/>
</dbReference>
<dbReference type="Gene3D" id="3.90.76.10">
    <property type="entry name" value="Dipeptide-binding Protein, Domain 1"/>
    <property type="match status" value="1"/>
</dbReference>
<feature type="signal peptide" evidence="5">
    <location>
        <begin position="1"/>
        <end position="25"/>
    </location>
</feature>
<evidence type="ECO:0000256" key="3">
    <source>
        <dbReference type="ARBA" id="ARBA00022448"/>
    </source>
</evidence>
<dbReference type="EMBL" id="WMIG01000024">
    <property type="protein sequence ID" value="MTH62052.1"/>
    <property type="molecule type" value="Genomic_DNA"/>
</dbReference>
<dbReference type="AlphaFoldDB" id="A0A844HX64"/>
<feature type="domain" description="Solute-binding protein family 5" evidence="6">
    <location>
        <begin position="77"/>
        <end position="428"/>
    </location>
</feature>
<keyword evidence="3" id="KW-0813">Transport</keyword>
<evidence type="ECO:0000313" key="7">
    <source>
        <dbReference type="EMBL" id="MTH62052.1"/>
    </source>
</evidence>
<dbReference type="CDD" id="cd08503">
    <property type="entry name" value="PBP2_NikA_DppA_OppA_like_17"/>
    <property type="match status" value="1"/>
</dbReference>
<name>A0A844HX64_9RHOB</name>
<dbReference type="InterPro" id="IPR030678">
    <property type="entry name" value="Peptide/Ni-bd"/>
</dbReference>
<dbReference type="PIRSF" id="PIRSF002741">
    <property type="entry name" value="MppA"/>
    <property type="match status" value="1"/>
</dbReference>
<reference evidence="7 8" key="1">
    <citation type="submission" date="2019-11" db="EMBL/GenBank/DDBJ databases">
        <authorList>
            <person name="Dong K."/>
        </authorList>
    </citation>
    <scope>NUCLEOTIDE SEQUENCE [LARGE SCALE GENOMIC DNA]</scope>
    <source>
        <strain evidence="7 8">NBRC 112902</strain>
    </source>
</reference>
<dbReference type="PANTHER" id="PTHR30290">
    <property type="entry name" value="PERIPLASMIC BINDING COMPONENT OF ABC TRANSPORTER"/>
    <property type="match status" value="1"/>
</dbReference>
<sequence>MSRRTLLGTAMAAAALPLFAGQSMAQDAPKKGGVLRVAMGQANTAEGLDPGTYATSLSIAFAFCRGNGLTEYGAQDEIVPELAESWEASPDARIWTFKLRSGVTFHNGKALTSEDVVATYNYHRGEASTSGAKALLSDLKDVRADGDSTVIFELANGNADFPALTAGFALIILPSDGKGGVDIASGAGTGGYRIQSFEPGVRIELVRNPDYWKPDAAYFDEIHLIAVLDPAARNNAVISGQVDISERNDTSTLALLAQDERVIVDETPSAAHNNFAMACTMAPFTDANIRLAMKYGVDREDVLRKTQFGHGYVGNDHPIARSNKFFNTELEQTAYDPEKARYYLKQAGLDSLDVELITSEGAGSGAVPAAELFSASAAAGGINITVKRVPGDGYFSDIWLKSPFAASDWGGRPTADLAFTVAYAKDAPWNETHWQNARFNELLVAARTELDEPKRKAMYWEMQEICNRDGGAIVLNFANWIVVRAKKVAHAEAISAQWPLDGYKAFERWWFA</sequence>
<dbReference type="Pfam" id="PF00496">
    <property type="entry name" value="SBP_bac_5"/>
    <property type="match status" value="1"/>
</dbReference>
<dbReference type="GO" id="GO:0015833">
    <property type="term" value="P:peptide transport"/>
    <property type="evidence" value="ECO:0007669"/>
    <property type="project" value="TreeGrafter"/>
</dbReference>
<dbReference type="PANTHER" id="PTHR30290:SF10">
    <property type="entry name" value="PERIPLASMIC OLIGOPEPTIDE-BINDING PROTEIN-RELATED"/>
    <property type="match status" value="1"/>
</dbReference>
<gene>
    <name evidence="7" type="ORF">GL300_22905</name>
</gene>
<evidence type="ECO:0000256" key="2">
    <source>
        <dbReference type="ARBA" id="ARBA00005695"/>
    </source>
</evidence>
<dbReference type="OrthoDB" id="9803988at2"/>
<accession>A0A844HX64</accession>
<proteinExistence type="inferred from homology"/>
<comment type="subcellular location">
    <subcellularLocation>
        <location evidence="1">Periplasm</location>
    </subcellularLocation>
</comment>
<comment type="caution">
    <text evidence="7">The sequence shown here is derived from an EMBL/GenBank/DDBJ whole genome shotgun (WGS) entry which is preliminary data.</text>
</comment>
<comment type="similarity">
    <text evidence="2">Belongs to the bacterial solute-binding protein 5 family.</text>
</comment>
<dbReference type="GO" id="GO:0043190">
    <property type="term" value="C:ATP-binding cassette (ABC) transporter complex"/>
    <property type="evidence" value="ECO:0007669"/>
    <property type="project" value="InterPro"/>
</dbReference>